<dbReference type="InterPro" id="IPR002052">
    <property type="entry name" value="DNA_methylase_N6_adenine_CS"/>
</dbReference>
<feature type="domain" description="DUF7814" evidence="8">
    <location>
        <begin position="266"/>
        <end position="417"/>
    </location>
</feature>
<dbReference type="PANTHER" id="PTHR33841:SF1">
    <property type="entry name" value="DNA METHYLTRANSFERASE A"/>
    <property type="match status" value="1"/>
</dbReference>
<name>A0A7U8AP86_CAMLA</name>
<proteinExistence type="predicted"/>
<dbReference type="AlphaFoldDB" id="A0A7U8AP86"/>
<dbReference type="Pfam" id="PF23653">
    <property type="entry name" value="DUF7149"/>
    <property type="match status" value="1"/>
</dbReference>
<feature type="domain" description="DUF7814" evidence="8">
    <location>
        <begin position="226"/>
        <end position="257"/>
    </location>
</feature>
<keyword evidence="3 9" id="KW-0808">Transferase</keyword>
<dbReference type="GO" id="GO:0032259">
    <property type="term" value="P:methylation"/>
    <property type="evidence" value="ECO:0007669"/>
    <property type="project" value="UniProtKB-KW"/>
</dbReference>
<dbReference type="InterPro" id="IPR056716">
    <property type="entry name" value="DUF7814"/>
</dbReference>
<sequence>MRFDLIPLQEFIKNNAKTPTKDIIKDFKVKINEFLSQASKANEEDYQKKEISNFLEKTYNYKTNIKGNIDLTIYVDDIANVIFEIKSTINKKEFPQSNQDLSSKAFYESVLYFLRERKGNKNNFIKFIIICTAKDFFIIDAKEYEKLFENDKTIIRHYKNCDEKQGTNTKTQEFYDQLSSYLKTLDKNLKYTHFELRDDLDETTLSYIYQILSPQVLLKEKTTQDANALNENFYKELLYILGLKEEGDKSKKIILSDTPNTLSHAIRQTYKDISFDDIFALLITWNNRILFLRLFESMLLSFNHMQKPFLTIEKIPNFAKLSELFFEVLAKKENQRSIKEFDFIPYLNSSLFDKNTQEQQHKDIRLLDSKPLEIFQNSKLAQEYKDLKSLPLLEYLFAFLRTYDFTTTSKDIQDNQKINHDKLINASVLGNVFEKLNGYKEGSYYTPSFITSYMCKQSIEKVVLDKFEQEHSLKASSISDLRVLIDRNFTLEKQKAYLDTILSIKICDPAVGSGHFLVSALNELVYILYQLGLIKSLLREKLILENDELIIYTNDKGIFNYQKPNFQNDPIHQIQKELFECKKLIIENCLFGVDINPNSCEITKLRLWIELLKYSFYIFENDKNTNTLQILPNIDINIKCRNSLISYFSADRNFSNYPNIKESINQYKQAVKDYKEGFYENKAKLLEKILHIKESFKNFCLKDIYANKIKNLVRDANKYSEKYGDYLAQDELDPKFKFLFSKNVFEIDFDKTQAKKEFEALKSSYENIFNLERFNPFEWRFEFPEILDENGNFKGFDLIIGNPPYISAPSQLENENLALQRQTIADLKKYKSLYQKWDLYIPFIELGISELCKENAICAMIIPYPFTNQLYAKLSRDMITTEFNLYELTDLQDVKVFDNAVVINCIVFISKNKFQNNITISGIDENLQIHAFLDKTYDNLIQDKKTLVFNTTSQERKIDKHKDLNTLGDFCYISKGMVLNADEKTAKGEFKKDDLISNTKDKIHCKEYIEAKDIEKYTIKRIRYLEYNTPRSPSKLSRPTFPQLYENEKIMVNTLGNINCVFDTNNIIHNHSLTSCVLWKNLKGVENKSISGSIKKFSRFSRDELEKLSLDMNLKYILGILNSEYANILLTNIRGDAKNIYPEYIRNIPIPKINSKNEKLANELISLVDEILNLKERDKNTNTKTQEDKINSIVYKLYNLSKEEIKIIEGK</sequence>
<evidence type="ECO:0000256" key="3">
    <source>
        <dbReference type="ARBA" id="ARBA00022679"/>
    </source>
</evidence>
<dbReference type="PROSITE" id="PS00092">
    <property type="entry name" value="N6_MTASE"/>
    <property type="match status" value="1"/>
</dbReference>
<evidence type="ECO:0000256" key="1">
    <source>
        <dbReference type="ARBA" id="ARBA00011900"/>
    </source>
</evidence>
<dbReference type="SUPFAM" id="SSF53335">
    <property type="entry name" value="S-adenosyl-L-methionine-dependent methyltransferases"/>
    <property type="match status" value="1"/>
</dbReference>
<dbReference type="Proteomes" id="UP000533324">
    <property type="component" value="Unassembled WGS sequence"/>
</dbReference>
<dbReference type="InterPro" id="IPR011639">
    <property type="entry name" value="MethylTrfase_TaqI-like_dom"/>
</dbReference>
<feature type="domain" description="DUF7149" evidence="7">
    <location>
        <begin position="16"/>
        <end position="225"/>
    </location>
</feature>
<organism evidence="9 10">
    <name type="scientific">Campylobacter lari</name>
    <dbReference type="NCBI Taxonomy" id="201"/>
    <lineage>
        <taxon>Bacteria</taxon>
        <taxon>Pseudomonadati</taxon>
        <taxon>Campylobacterota</taxon>
        <taxon>Epsilonproteobacteria</taxon>
        <taxon>Campylobacterales</taxon>
        <taxon>Campylobacteraceae</taxon>
        <taxon>Campylobacter</taxon>
    </lineage>
</organism>
<gene>
    <name evidence="9" type="ORF">A0Y59_01265</name>
</gene>
<dbReference type="EC" id="2.1.1.72" evidence="1"/>
<dbReference type="Pfam" id="PF07669">
    <property type="entry name" value="Eco57I"/>
    <property type="match status" value="1"/>
</dbReference>
<dbReference type="Gene3D" id="3.40.50.150">
    <property type="entry name" value="Vaccinia Virus protein VP39"/>
    <property type="match status" value="2"/>
</dbReference>
<evidence type="ECO:0000259" key="7">
    <source>
        <dbReference type="Pfam" id="PF23653"/>
    </source>
</evidence>
<evidence type="ECO:0000259" key="8">
    <source>
        <dbReference type="Pfam" id="PF25120"/>
    </source>
</evidence>
<dbReference type="Pfam" id="PF25120">
    <property type="entry name" value="DUF7814"/>
    <property type="match status" value="2"/>
</dbReference>
<feature type="domain" description="Type II methyltransferase M.TaqI-like" evidence="6">
    <location>
        <begin position="588"/>
        <end position="897"/>
    </location>
</feature>
<keyword evidence="4" id="KW-0949">S-adenosyl-L-methionine</keyword>
<dbReference type="GO" id="GO:0006304">
    <property type="term" value="P:DNA modification"/>
    <property type="evidence" value="ECO:0007669"/>
    <property type="project" value="InterPro"/>
</dbReference>
<dbReference type="GO" id="GO:0003676">
    <property type="term" value="F:nucleic acid binding"/>
    <property type="evidence" value="ECO:0007669"/>
    <property type="project" value="InterPro"/>
</dbReference>
<protein>
    <recommendedName>
        <fullName evidence="1">site-specific DNA-methyltransferase (adenine-specific)</fullName>
        <ecNumber evidence="1">2.1.1.72</ecNumber>
    </recommendedName>
</protein>
<evidence type="ECO:0000256" key="2">
    <source>
        <dbReference type="ARBA" id="ARBA00022603"/>
    </source>
</evidence>
<comment type="caution">
    <text evidence="9">The sequence shown here is derived from an EMBL/GenBank/DDBJ whole genome shotgun (WGS) entry which is preliminary data.</text>
</comment>
<evidence type="ECO:0000256" key="4">
    <source>
        <dbReference type="ARBA" id="ARBA00022691"/>
    </source>
</evidence>
<comment type="catalytic activity">
    <reaction evidence="5">
        <text>a 2'-deoxyadenosine in DNA + S-adenosyl-L-methionine = an N(6)-methyl-2'-deoxyadenosine in DNA + S-adenosyl-L-homocysteine + H(+)</text>
        <dbReference type="Rhea" id="RHEA:15197"/>
        <dbReference type="Rhea" id="RHEA-COMP:12418"/>
        <dbReference type="Rhea" id="RHEA-COMP:12419"/>
        <dbReference type="ChEBI" id="CHEBI:15378"/>
        <dbReference type="ChEBI" id="CHEBI:57856"/>
        <dbReference type="ChEBI" id="CHEBI:59789"/>
        <dbReference type="ChEBI" id="CHEBI:90615"/>
        <dbReference type="ChEBI" id="CHEBI:90616"/>
        <dbReference type="EC" id="2.1.1.72"/>
    </reaction>
</comment>
<accession>A0A7U8AP86</accession>
<reference evidence="9 10" key="1">
    <citation type="submission" date="2018-05" db="EMBL/GenBank/DDBJ databases">
        <authorList>
            <consortium name="PulseNet: The National Subtyping Network for Foodborne Disease Surveillance"/>
            <person name="Tarr C.L."/>
            <person name="Trees E."/>
            <person name="Katz L.S."/>
            <person name="Carleton-Romer H.A."/>
            <person name="Stroika S."/>
            <person name="Kucerova Z."/>
            <person name="Roache K.F."/>
            <person name="Sabol A.L."/>
            <person name="Besser J."/>
            <person name="Gerner-Smidt P."/>
        </authorList>
    </citation>
    <scope>NUCLEOTIDE SEQUENCE [LARGE SCALE GENOMIC DNA]</scope>
    <source>
        <strain evidence="9 10">1988D-2602</strain>
    </source>
</reference>
<dbReference type="EMBL" id="AABVCV010000002">
    <property type="protein sequence ID" value="EAJ1253827.1"/>
    <property type="molecule type" value="Genomic_DNA"/>
</dbReference>
<evidence type="ECO:0000313" key="9">
    <source>
        <dbReference type="EMBL" id="EAJ1253827.1"/>
    </source>
</evidence>
<evidence type="ECO:0000259" key="6">
    <source>
        <dbReference type="Pfam" id="PF07669"/>
    </source>
</evidence>
<dbReference type="InterPro" id="IPR050953">
    <property type="entry name" value="N4_N6_ade-DNA_methylase"/>
</dbReference>
<dbReference type="PRINTS" id="PR00507">
    <property type="entry name" value="N12N6MTFRASE"/>
</dbReference>
<dbReference type="InterPro" id="IPR029063">
    <property type="entry name" value="SAM-dependent_MTases_sf"/>
</dbReference>
<dbReference type="PANTHER" id="PTHR33841">
    <property type="entry name" value="DNA METHYLTRANSFERASE YEEA-RELATED"/>
    <property type="match status" value="1"/>
</dbReference>
<dbReference type="GO" id="GO:0009007">
    <property type="term" value="F:site-specific DNA-methyltransferase (adenine-specific) activity"/>
    <property type="evidence" value="ECO:0007669"/>
    <property type="project" value="UniProtKB-EC"/>
</dbReference>
<evidence type="ECO:0000313" key="10">
    <source>
        <dbReference type="Proteomes" id="UP000533324"/>
    </source>
</evidence>
<dbReference type="InterPro" id="IPR055573">
    <property type="entry name" value="DUF7149"/>
</dbReference>
<keyword evidence="2 9" id="KW-0489">Methyltransferase</keyword>
<evidence type="ECO:0000256" key="5">
    <source>
        <dbReference type="ARBA" id="ARBA00047942"/>
    </source>
</evidence>